<proteinExistence type="predicted"/>
<name>A0AAN7FDD1_QUERU</name>
<organism evidence="3 4">
    <name type="scientific">Quercus rubra</name>
    <name type="common">Northern red oak</name>
    <name type="synonym">Quercus borealis</name>
    <dbReference type="NCBI Taxonomy" id="3512"/>
    <lineage>
        <taxon>Eukaryota</taxon>
        <taxon>Viridiplantae</taxon>
        <taxon>Streptophyta</taxon>
        <taxon>Embryophyta</taxon>
        <taxon>Tracheophyta</taxon>
        <taxon>Spermatophyta</taxon>
        <taxon>Magnoliopsida</taxon>
        <taxon>eudicotyledons</taxon>
        <taxon>Gunneridae</taxon>
        <taxon>Pentapetalae</taxon>
        <taxon>rosids</taxon>
        <taxon>fabids</taxon>
        <taxon>Fagales</taxon>
        <taxon>Fagaceae</taxon>
        <taxon>Quercus</taxon>
    </lineage>
</organism>
<keyword evidence="1" id="KW-0520">NAD</keyword>
<dbReference type="PANTHER" id="PTHR32009">
    <property type="entry name" value="TMV RESISTANCE PROTEIN N-LIKE"/>
    <property type="match status" value="1"/>
</dbReference>
<dbReference type="GO" id="GO:0007165">
    <property type="term" value="P:signal transduction"/>
    <property type="evidence" value="ECO:0007669"/>
    <property type="project" value="InterPro"/>
</dbReference>
<evidence type="ECO:0000256" key="1">
    <source>
        <dbReference type="ARBA" id="ARBA00023027"/>
    </source>
</evidence>
<reference evidence="3 4" key="1">
    <citation type="journal article" date="2023" name="G3 (Bethesda)">
        <title>A haplotype-resolved chromosome-scale genome for Quercus rubra L. provides insights into the genetics of adaptive traits for red oak species.</title>
        <authorList>
            <person name="Kapoor B."/>
            <person name="Jenkins J."/>
            <person name="Schmutz J."/>
            <person name="Zhebentyayeva T."/>
            <person name="Kuelheim C."/>
            <person name="Coggeshall M."/>
            <person name="Heim C."/>
            <person name="Lasky J.R."/>
            <person name="Leites L."/>
            <person name="Islam-Faridi N."/>
            <person name="Romero-Severson J."/>
            <person name="DeLeo V.L."/>
            <person name="Lucas S.M."/>
            <person name="Lazic D."/>
            <person name="Gailing O."/>
            <person name="Carlson J."/>
            <person name="Staton M."/>
        </authorList>
    </citation>
    <scope>NUCLEOTIDE SEQUENCE [LARGE SCALE GENOMIC DNA]</scope>
    <source>
        <strain evidence="3">Pseudo-F2</strain>
    </source>
</reference>
<sequence length="216" mass="25231">MDSNLLSLPNSSSTSRWKYDVFLSFRGDDTHYKFTDHLYTTLVKRGIITFRDNENLERGKFISPELLQVIEESRFAIVILSENYACSSWCLDELAKIIECEKEQRMTVLLVFHYVDSTDVRKQTGTFEEAFDAHEMHFEEKRVKTWRDALIHVGNLAGCHLKNISPETQDIQRIVRQISHIVRYKFSELTNKDLVGIYPQAMELESLLALDQFDDV</sequence>
<dbReference type="SMART" id="SM00255">
    <property type="entry name" value="TIR"/>
    <property type="match status" value="1"/>
</dbReference>
<dbReference type="EMBL" id="JAXUIC010000005">
    <property type="protein sequence ID" value="KAK4588016.1"/>
    <property type="molecule type" value="Genomic_DNA"/>
</dbReference>
<dbReference type="Gene3D" id="3.40.50.10140">
    <property type="entry name" value="Toll/interleukin-1 receptor homology (TIR) domain"/>
    <property type="match status" value="1"/>
</dbReference>
<dbReference type="InterPro" id="IPR035897">
    <property type="entry name" value="Toll_tir_struct_dom_sf"/>
</dbReference>
<dbReference type="Pfam" id="PF01582">
    <property type="entry name" value="TIR"/>
    <property type="match status" value="1"/>
</dbReference>
<dbReference type="InterPro" id="IPR000157">
    <property type="entry name" value="TIR_dom"/>
</dbReference>
<dbReference type="AlphaFoldDB" id="A0AAN7FDD1"/>
<gene>
    <name evidence="3" type="ORF">RGQ29_019133</name>
</gene>
<keyword evidence="4" id="KW-1185">Reference proteome</keyword>
<dbReference type="PANTHER" id="PTHR32009:SF153">
    <property type="entry name" value="TMV RESISTANCE PROTEIN N-LIKE"/>
    <property type="match status" value="1"/>
</dbReference>
<comment type="caution">
    <text evidence="3">The sequence shown here is derived from an EMBL/GenBank/DDBJ whole genome shotgun (WGS) entry which is preliminary data.</text>
</comment>
<dbReference type="SUPFAM" id="SSF52200">
    <property type="entry name" value="Toll/Interleukin receptor TIR domain"/>
    <property type="match status" value="1"/>
</dbReference>
<evidence type="ECO:0000313" key="4">
    <source>
        <dbReference type="Proteomes" id="UP001324115"/>
    </source>
</evidence>
<protein>
    <recommendedName>
        <fullName evidence="2">TIR domain-containing protein</fullName>
    </recommendedName>
</protein>
<accession>A0AAN7FDD1</accession>
<feature type="domain" description="TIR" evidence="2">
    <location>
        <begin position="17"/>
        <end position="182"/>
    </location>
</feature>
<dbReference type="FunFam" id="3.40.50.10140:FF:000007">
    <property type="entry name" value="Disease resistance protein (TIR-NBS-LRR class)"/>
    <property type="match status" value="1"/>
</dbReference>
<dbReference type="PROSITE" id="PS50104">
    <property type="entry name" value="TIR"/>
    <property type="match status" value="1"/>
</dbReference>
<evidence type="ECO:0000259" key="2">
    <source>
        <dbReference type="PROSITE" id="PS50104"/>
    </source>
</evidence>
<evidence type="ECO:0000313" key="3">
    <source>
        <dbReference type="EMBL" id="KAK4588016.1"/>
    </source>
</evidence>
<dbReference type="Proteomes" id="UP001324115">
    <property type="component" value="Unassembled WGS sequence"/>
</dbReference>